<comment type="caution">
    <text evidence="1">The sequence shown here is derived from an EMBL/GenBank/DDBJ whole genome shotgun (WGS) entry which is preliminary data.</text>
</comment>
<dbReference type="EMBL" id="QWLA01000042">
    <property type="protein sequence ID" value="RIH85426.1"/>
    <property type="molecule type" value="Genomic_DNA"/>
</dbReference>
<evidence type="ECO:0000313" key="1">
    <source>
        <dbReference type="EMBL" id="RIH85426.1"/>
    </source>
</evidence>
<dbReference type="AlphaFoldDB" id="A0A399EPA3"/>
<sequence>MAWAESSPCLSQKTEGIFNGVVMMAKPTWLIKECGHTEGQVLLQIKLWIKGNGRSPFSDESYFSTNPKGASILLKALDDAGWSNFSENTVRAGGVVATVRHYKHDKFGFLAFGVTQTRTELFLSFVRYR</sequence>
<name>A0A399EPA3_9DEIN</name>
<proteinExistence type="predicted"/>
<dbReference type="Proteomes" id="UP000265341">
    <property type="component" value="Unassembled WGS sequence"/>
</dbReference>
<accession>A0A399EPA3</accession>
<organism evidence="1 2">
    <name type="scientific">Calidithermus roseus</name>
    <dbReference type="NCBI Taxonomy" id="1644118"/>
    <lineage>
        <taxon>Bacteria</taxon>
        <taxon>Thermotogati</taxon>
        <taxon>Deinococcota</taxon>
        <taxon>Deinococci</taxon>
        <taxon>Thermales</taxon>
        <taxon>Thermaceae</taxon>
        <taxon>Calidithermus</taxon>
    </lineage>
</organism>
<gene>
    <name evidence="1" type="ORF">Mrose_02207</name>
</gene>
<evidence type="ECO:0000313" key="2">
    <source>
        <dbReference type="Proteomes" id="UP000265341"/>
    </source>
</evidence>
<protein>
    <submittedName>
        <fullName evidence="1">Uncharacterized protein</fullName>
    </submittedName>
</protein>
<reference evidence="1 2" key="1">
    <citation type="submission" date="2018-08" db="EMBL/GenBank/DDBJ databases">
        <title>Meiothermus roseus NBRC 110900 genome sequencing project.</title>
        <authorList>
            <person name="Da Costa M.S."/>
            <person name="Albuquerque L."/>
            <person name="Raposo P."/>
            <person name="Froufe H.J.C."/>
            <person name="Barroso C.S."/>
            <person name="Egas C."/>
        </authorList>
    </citation>
    <scope>NUCLEOTIDE SEQUENCE [LARGE SCALE GENOMIC DNA]</scope>
    <source>
        <strain evidence="1 2">NBRC 110900</strain>
    </source>
</reference>
<keyword evidence="2" id="KW-1185">Reference proteome</keyword>